<evidence type="ECO:0000313" key="2">
    <source>
        <dbReference type="Proteomes" id="UP000242180"/>
    </source>
</evidence>
<dbReference type="PANTHER" id="PTHR15460:SF3">
    <property type="entry name" value="PEROXISOMAL MEMBRANE PROTEIN 4"/>
    <property type="match status" value="1"/>
</dbReference>
<dbReference type="STRING" id="13706.A0A1X2H5F7"/>
<dbReference type="AlphaFoldDB" id="A0A1X2H5F7"/>
<dbReference type="PIRSF" id="PIRSF013674">
    <property type="entry name" value="PXMP4"/>
    <property type="match status" value="1"/>
</dbReference>
<keyword evidence="2" id="KW-1185">Reference proteome</keyword>
<comment type="caution">
    <text evidence="1">The sequence shown here is derived from an EMBL/GenBank/DDBJ whole genome shotgun (WGS) entry which is preliminary data.</text>
</comment>
<dbReference type="EMBL" id="MCGN01000009">
    <property type="protein sequence ID" value="ORY93627.1"/>
    <property type="molecule type" value="Genomic_DNA"/>
</dbReference>
<dbReference type="InterPro" id="IPR019531">
    <property type="entry name" value="Pmp4"/>
</dbReference>
<name>A0A1X2H5F7_SYNRA</name>
<proteinExistence type="predicted"/>
<dbReference type="Proteomes" id="UP000242180">
    <property type="component" value="Unassembled WGS sequence"/>
</dbReference>
<sequence length="197" mass="22518">MDTLNQLILDPKYHDVLTILKALRNGIVYGAKVRFPHALVMTVLFKSGPAQDKIRYIFRATKQHAKNLGTFAVIYKVMCILQKKLNGGKESDLHTFIAGLVGGYFVFGENNSINQQIVLYIFSRVVMGLVKVPVKRQIIEAPKHTYPVFAAVCWGLVMLLFKRDADTLQPSLRSSMQYIYKDSDSWNNLRTLIWHNK</sequence>
<dbReference type="InParanoid" id="A0A1X2H5F7"/>
<gene>
    <name evidence="1" type="ORF">BCR43DRAFT_478812</name>
</gene>
<dbReference type="OMA" id="VMVFLFR"/>
<dbReference type="GO" id="GO:0005778">
    <property type="term" value="C:peroxisomal membrane"/>
    <property type="evidence" value="ECO:0007669"/>
    <property type="project" value="TreeGrafter"/>
</dbReference>
<organism evidence="1 2">
    <name type="scientific">Syncephalastrum racemosum</name>
    <name type="common">Filamentous fungus</name>
    <dbReference type="NCBI Taxonomy" id="13706"/>
    <lineage>
        <taxon>Eukaryota</taxon>
        <taxon>Fungi</taxon>
        <taxon>Fungi incertae sedis</taxon>
        <taxon>Mucoromycota</taxon>
        <taxon>Mucoromycotina</taxon>
        <taxon>Mucoromycetes</taxon>
        <taxon>Mucorales</taxon>
        <taxon>Syncephalastraceae</taxon>
        <taxon>Syncephalastrum</taxon>
    </lineage>
</organism>
<dbReference type="OrthoDB" id="39659at2759"/>
<dbReference type="PANTHER" id="PTHR15460">
    <property type="entry name" value="PEROXISOMAL MEMBRANE PROTEIN 4"/>
    <property type="match status" value="1"/>
</dbReference>
<accession>A0A1X2H5F7</accession>
<evidence type="ECO:0000313" key="1">
    <source>
        <dbReference type="EMBL" id="ORY93627.1"/>
    </source>
</evidence>
<dbReference type="Pfam" id="PF02466">
    <property type="entry name" value="Tim17"/>
    <property type="match status" value="1"/>
</dbReference>
<protein>
    <submittedName>
        <fullName evidence="1">Peroxisomal membrane protein 4</fullName>
    </submittedName>
</protein>
<reference evidence="1 2" key="1">
    <citation type="submission" date="2016-07" db="EMBL/GenBank/DDBJ databases">
        <title>Pervasive Adenine N6-methylation of Active Genes in Fungi.</title>
        <authorList>
            <consortium name="DOE Joint Genome Institute"/>
            <person name="Mondo S.J."/>
            <person name="Dannebaum R.O."/>
            <person name="Kuo R.C."/>
            <person name="Labutti K."/>
            <person name="Haridas S."/>
            <person name="Kuo A."/>
            <person name="Salamov A."/>
            <person name="Ahrendt S.R."/>
            <person name="Lipzen A."/>
            <person name="Sullivan W."/>
            <person name="Andreopoulos W.B."/>
            <person name="Clum A."/>
            <person name="Lindquist E."/>
            <person name="Daum C."/>
            <person name="Ramamoorthy G.K."/>
            <person name="Gryganskyi A."/>
            <person name="Culley D."/>
            <person name="Magnuson J.K."/>
            <person name="James T.Y."/>
            <person name="O'Malley M.A."/>
            <person name="Stajich J.E."/>
            <person name="Spatafora J.W."/>
            <person name="Visel A."/>
            <person name="Grigoriev I.V."/>
        </authorList>
    </citation>
    <scope>NUCLEOTIDE SEQUENCE [LARGE SCALE GENOMIC DNA]</scope>
    <source>
        <strain evidence="1 2">NRRL 2496</strain>
    </source>
</reference>